<accession>A0ACC3DHR9</accession>
<proteinExistence type="predicted"/>
<dbReference type="EMBL" id="JAWDJW010004304">
    <property type="protein sequence ID" value="KAK3076158.1"/>
    <property type="molecule type" value="Genomic_DNA"/>
</dbReference>
<comment type="caution">
    <text evidence="1">The sequence shown here is derived from an EMBL/GenBank/DDBJ whole genome shotgun (WGS) entry which is preliminary data.</text>
</comment>
<protein>
    <submittedName>
        <fullName evidence="1">Uncharacterized protein</fullName>
    </submittedName>
</protein>
<evidence type="ECO:0000313" key="2">
    <source>
        <dbReference type="Proteomes" id="UP001186974"/>
    </source>
</evidence>
<sequence>ALQKNAEYRFEVPFSRKVQIQVLTGTAELFGTELAPSTTYTFCGVKAAIYTWHGCTLTVSGEPESEYVAEETEVEVIANIHFALEKLRDQAKTSAGDDGLGPRVLVVGPENAGKTSLVKSLAAYASRAGRAPVVVNLDPRQGMLSVPGSFTAASMTSVLDVEDIAGWGSSPISGPTAIPVKMPLTYHYGSANTESNLSIFKPLITRMALAVTSRMDEDPDVGTTGCIIDTAGSVASGKGLESIHHVISEFSVNVVLVIGSERLYSDLSRRYPAAASDSADAVNVLKLSKSGGCVDRDESYMRQFRQAQIRSYFFGHAGMTLSPFTQTLDYSQLSIYKIIDHTKSTSTSSFLPGDDEGNPYSPDKPYEKVEPAMMLQNRMLAVTHAEPKDSLETVRDSSVIGYVYVSEVDEVKKKVRLLGPVSGRLPNKAMVVGDWPEDVADLVG</sequence>
<name>A0ACC3DHR9_9PEZI</name>
<reference evidence="1" key="1">
    <citation type="submission" date="2024-09" db="EMBL/GenBank/DDBJ databases">
        <title>Black Yeasts Isolated from many extreme environments.</title>
        <authorList>
            <person name="Coleine C."/>
            <person name="Stajich J.E."/>
            <person name="Selbmann L."/>
        </authorList>
    </citation>
    <scope>NUCLEOTIDE SEQUENCE</scope>
    <source>
        <strain evidence="1">CCFEE 5737</strain>
    </source>
</reference>
<keyword evidence="2" id="KW-1185">Reference proteome</keyword>
<dbReference type="Proteomes" id="UP001186974">
    <property type="component" value="Unassembled WGS sequence"/>
</dbReference>
<gene>
    <name evidence="1" type="ORF">LTS18_013768</name>
</gene>
<evidence type="ECO:0000313" key="1">
    <source>
        <dbReference type="EMBL" id="KAK3076158.1"/>
    </source>
</evidence>
<organism evidence="1 2">
    <name type="scientific">Coniosporium uncinatum</name>
    <dbReference type="NCBI Taxonomy" id="93489"/>
    <lineage>
        <taxon>Eukaryota</taxon>
        <taxon>Fungi</taxon>
        <taxon>Dikarya</taxon>
        <taxon>Ascomycota</taxon>
        <taxon>Pezizomycotina</taxon>
        <taxon>Dothideomycetes</taxon>
        <taxon>Dothideomycetes incertae sedis</taxon>
        <taxon>Coniosporium</taxon>
    </lineage>
</organism>
<feature type="non-terminal residue" evidence="1">
    <location>
        <position position="1"/>
    </location>
</feature>